<reference evidence="3" key="1">
    <citation type="journal article" date="2017" name="Cell">
        <title>Insights into land plant evolution garnered from the Marchantia polymorpha genome.</title>
        <authorList>
            <person name="Bowman J.L."/>
            <person name="Kohchi T."/>
            <person name="Yamato K.T."/>
            <person name="Jenkins J."/>
            <person name="Shu S."/>
            <person name="Ishizaki K."/>
            <person name="Yamaoka S."/>
            <person name="Nishihama R."/>
            <person name="Nakamura Y."/>
            <person name="Berger F."/>
            <person name="Adam C."/>
            <person name="Aki S.S."/>
            <person name="Althoff F."/>
            <person name="Araki T."/>
            <person name="Arteaga-Vazquez M.A."/>
            <person name="Balasubrmanian S."/>
            <person name="Barry K."/>
            <person name="Bauer D."/>
            <person name="Boehm C.R."/>
            <person name="Briginshaw L."/>
            <person name="Caballero-Perez J."/>
            <person name="Catarino B."/>
            <person name="Chen F."/>
            <person name="Chiyoda S."/>
            <person name="Chovatia M."/>
            <person name="Davies K.M."/>
            <person name="Delmans M."/>
            <person name="Demura T."/>
            <person name="Dierschke T."/>
            <person name="Dolan L."/>
            <person name="Dorantes-Acosta A.E."/>
            <person name="Eklund D.M."/>
            <person name="Florent S.N."/>
            <person name="Flores-Sandoval E."/>
            <person name="Fujiyama A."/>
            <person name="Fukuzawa H."/>
            <person name="Galik B."/>
            <person name="Grimanelli D."/>
            <person name="Grimwood J."/>
            <person name="Grossniklaus U."/>
            <person name="Hamada T."/>
            <person name="Haseloff J."/>
            <person name="Hetherington A.J."/>
            <person name="Higo A."/>
            <person name="Hirakawa Y."/>
            <person name="Hundley H.N."/>
            <person name="Ikeda Y."/>
            <person name="Inoue K."/>
            <person name="Inoue S.I."/>
            <person name="Ishida S."/>
            <person name="Jia Q."/>
            <person name="Kakita M."/>
            <person name="Kanazawa T."/>
            <person name="Kawai Y."/>
            <person name="Kawashima T."/>
            <person name="Kennedy M."/>
            <person name="Kinose K."/>
            <person name="Kinoshita T."/>
            <person name="Kohara Y."/>
            <person name="Koide E."/>
            <person name="Komatsu K."/>
            <person name="Kopischke S."/>
            <person name="Kubo M."/>
            <person name="Kyozuka J."/>
            <person name="Lagercrantz U."/>
            <person name="Lin S.S."/>
            <person name="Lindquist E."/>
            <person name="Lipzen A.M."/>
            <person name="Lu C.W."/>
            <person name="De Luna E."/>
            <person name="Martienssen R.A."/>
            <person name="Minamino N."/>
            <person name="Mizutani M."/>
            <person name="Mizutani M."/>
            <person name="Mochizuki N."/>
            <person name="Monte I."/>
            <person name="Mosher R."/>
            <person name="Nagasaki H."/>
            <person name="Nakagami H."/>
            <person name="Naramoto S."/>
            <person name="Nishitani K."/>
            <person name="Ohtani M."/>
            <person name="Okamoto T."/>
            <person name="Okumura M."/>
            <person name="Phillips J."/>
            <person name="Pollak B."/>
            <person name="Reinders A."/>
            <person name="Rovekamp M."/>
            <person name="Sano R."/>
            <person name="Sawa S."/>
            <person name="Schmid M.W."/>
            <person name="Shirakawa M."/>
            <person name="Solano R."/>
            <person name="Spunde A."/>
            <person name="Suetsugu N."/>
            <person name="Sugano S."/>
            <person name="Sugiyama A."/>
            <person name="Sun R."/>
            <person name="Suzuki Y."/>
            <person name="Takenaka M."/>
            <person name="Takezawa D."/>
            <person name="Tomogane H."/>
            <person name="Tsuzuki M."/>
            <person name="Ueda T."/>
            <person name="Umeda M."/>
            <person name="Ward J.M."/>
            <person name="Watanabe Y."/>
            <person name="Yazaki K."/>
            <person name="Yokoyama R."/>
            <person name="Yoshitake Y."/>
            <person name="Yotsui I."/>
            <person name="Zachgo S."/>
            <person name="Schmutz J."/>
        </authorList>
    </citation>
    <scope>NUCLEOTIDE SEQUENCE [LARGE SCALE GENOMIC DNA]</scope>
    <source>
        <strain evidence="3">Tak-1</strain>
    </source>
</reference>
<organism evidence="2 3">
    <name type="scientific">Marchantia polymorpha</name>
    <name type="common">Common liverwort</name>
    <name type="synonym">Marchantia aquatica</name>
    <dbReference type="NCBI Taxonomy" id="3197"/>
    <lineage>
        <taxon>Eukaryota</taxon>
        <taxon>Viridiplantae</taxon>
        <taxon>Streptophyta</taxon>
        <taxon>Embryophyta</taxon>
        <taxon>Marchantiophyta</taxon>
        <taxon>Marchantiopsida</taxon>
        <taxon>Marchantiidae</taxon>
        <taxon>Marchantiales</taxon>
        <taxon>Marchantiaceae</taxon>
        <taxon>Marchantia</taxon>
    </lineage>
</organism>
<dbReference type="Proteomes" id="UP000244005">
    <property type="component" value="Unassembled WGS sequence"/>
</dbReference>
<feature type="region of interest" description="Disordered" evidence="1">
    <location>
        <begin position="14"/>
        <end position="43"/>
    </location>
</feature>
<sequence>MSRLGGAGAVAPLVADLPSEGPSSYVSATIGRSNGAPGPSQDGLALTERQVARLMEEDMGSAMQYLREHLTDVVTRGKILHLLTIAFCVS</sequence>
<feature type="compositionally biased region" description="Polar residues" evidence="1">
    <location>
        <begin position="21"/>
        <end position="32"/>
    </location>
</feature>
<evidence type="ECO:0000313" key="2">
    <source>
        <dbReference type="EMBL" id="PTQ35498.1"/>
    </source>
</evidence>
<evidence type="ECO:0000313" key="3">
    <source>
        <dbReference type="Proteomes" id="UP000244005"/>
    </source>
</evidence>
<gene>
    <name evidence="2" type="ORF">MARPO_0071s0105</name>
</gene>
<accession>A0A2R6WNS3</accession>
<protein>
    <submittedName>
        <fullName evidence="2">Uncharacterized protein</fullName>
    </submittedName>
</protein>
<dbReference type="OrthoDB" id="759159at2759"/>
<dbReference type="AlphaFoldDB" id="A0A2R6WNS3"/>
<dbReference type="EMBL" id="KZ772743">
    <property type="protein sequence ID" value="PTQ35498.1"/>
    <property type="molecule type" value="Genomic_DNA"/>
</dbReference>
<name>A0A2R6WNS3_MARPO</name>
<evidence type="ECO:0000256" key="1">
    <source>
        <dbReference type="SAM" id="MobiDB-lite"/>
    </source>
</evidence>
<keyword evidence="3" id="KW-1185">Reference proteome</keyword>
<proteinExistence type="predicted"/>